<dbReference type="GO" id="GO:0006654">
    <property type="term" value="P:phosphatidic acid biosynthetic process"/>
    <property type="evidence" value="ECO:0007669"/>
    <property type="project" value="TreeGrafter"/>
</dbReference>
<evidence type="ECO:0000256" key="2">
    <source>
        <dbReference type="ARBA" id="ARBA00023315"/>
    </source>
</evidence>
<dbReference type="CDD" id="cd06551">
    <property type="entry name" value="LPLAT"/>
    <property type="match status" value="1"/>
</dbReference>
<dbReference type="OrthoDB" id="152799at2"/>
<evidence type="ECO:0000313" key="5">
    <source>
        <dbReference type="EMBL" id="PSL43269.1"/>
    </source>
</evidence>
<gene>
    <name evidence="5" type="ORF">B0H94_11194</name>
</gene>
<feature type="domain" description="Phospholipid/glycerol acyltransferase" evidence="4">
    <location>
        <begin position="44"/>
        <end position="162"/>
    </location>
</feature>
<dbReference type="GO" id="GO:0005886">
    <property type="term" value="C:plasma membrane"/>
    <property type="evidence" value="ECO:0007669"/>
    <property type="project" value="TreeGrafter"/>
</dbReference>
<keyword evidence="2 5" id="KW-0012">Acyltransferase</keyword>
<keyword evidence="6" id="KW-1185">Reference proteome</keyword>
<evidence type="ECO:0000256" key="1">
    <source>
        <dbReference type="ARBA" id="ARBA00022679"/>
    </source>
</evidence>
<evidence type="ECO:0000256" key="3">
    <source>
        <dbReference type="SAM" id="Coils"/>
    </source>
</evidence>
<sequence>MITENRKPYFAKGFSRYIRYLMKKHFYEVHIHEQQPLHELTKPCVVLVNHSSWWDGLAAIYLNETKLRHNSVVMMDEEGVTSFPFFRWIGAFSVDRNSPKDVGRSLRYARKKLAAGETLWLFPQGRERHQELRPLDFQAGLPHMVRDASGDTPVVFITFYYTFRREQKPELFIETGTVDRLKNFQQLDFNEQLQAFEAQLTTQLNRLRDDVQTEQIERFSPLFKGRRTASEWFKLLTPGKKAGQR</sequence>
<accession>A0A2P8HAR2</accession>
<dbReference type="EMBL" id="PYAV01000011">
    <property type="protein sequence ID" value="PSL43269.1"/>
    <property type="molecule type" value="Genomic_DNA"/>
</dbReference>
<dbReference type="Pfam" id="PF01553">
    <property type="entry name" value="Acyltransferase"/>
    <property type="match status" value="1"/>
</dbReference>
<protein>
    <submittedName>
        <fullName evidence="5">1-acyl-sn-glycerol-3-phosphate acyltransferase</fullName>
    </submittedName>
</protein>
<dbReference type="SUPFAM" id="SSF69593">
    <property type="entry name" value="Glycerol-3-phosphate (1)-acyltransferase"/>
    <property type="match status" value="1"/>
</dbReference>
<dbReference type="SMART" id="SM00563">
    <property type="entry name" value="PlsC"/>
    <property type="match status" value="1"/>
</dbReference>
<feature type="coiled-coil region" evidence="3">
    <location>
        <begin position="190"/>
        <end position="217"/>
    </location>
</feature>
<keyword evidence="1 5" id="KW-0808">Transferase</keyword>
<keyword evidence="3" id="KW-0175">Coiled coil</keyword>
<dbReference type="PANTHER" id="PTHR10434:SF11">
    <property type="entry name" value="1-ACYL-SN-GLYCEROL-3-PHOSPHATE ACYLTRANSFERASE"/>
    <property type="match status" value="1"/>
</dbReference>
<dbReference type="AlphaFoldDB" id="A0A2P8HAR2"/>
<comment type="caution">
    <text evidence="5">The sequence shown here is derived from an EMBL/GenBank/DDBJ whole genome shotgun (WGS) entry which is preliminary data.</text>
</comment>
<organism evidence="5 6">
    <name type="scientific">Salsuginibacillus halophilus</name>
    <dbReference type="NCBI Taxonomy" id="517424"/>
    <lineage>
        <taxon>Bacteria</taxon>
        <taxon>Bacillati</taxon>
        <taxon>Bacillota</taxon>
        <taxon>Bacilli</taxon>
        <taxon>Bacillales</taxon>
        <taxon>Bacillaceae</taxon>
        <taxon>Salsuginibacillus</taxon>
    </lineage>
</organism>
<dbReference type="PANTHER" id="PTHR10434">
    <property type="entry name" value="1-ACYL-SN-GLYCEROL-3-PHOSPHATE ACYLTRANSFERASE"/>
    <property type="match status" value="1"/>
</dbReference>
<evidence type="ECO:0000313" key="6">
    <source>
        <dbReference type="Proteomes" id="UP000242310"/>
    </source>
</evidence>
<evidence type="ECO:0000259" key="4">
    <source>
        <dbReference type="SMART" id="SM00563"/>
    </source>
</evidence>
<proteinExistence type="predicted"/>
<dbReference type="GO" id="GO:0003841">
    <property type="term" value="F:1-acylglycerol-3-phosphate O-acyltransferase activity"/>
    <property type="evidence" value="ECO:0007669"/>
    <property type="project" value="TreeGrafter"/>
</dbReference>
<dbReference type="InterPro" id="IPR002123">
    <property type="entry name" value="Plipid/glycerol_acylTrfase"/>
</dbReference>
<dbReference type="Proteomes" id="UP000242310">
    <property type="component" value="Unassembled WGS sequence"/>
</dbReference>
<reference evidence="5 6" key="1">
    <citation type="submission" date="2018-03" db="EMBL/GenBank/DDBJ databases">
        <title>Genomic Encyclopedia of Type Strains, Phase III (KMG-III): the genomes of soil and plant-associated and newly described type strains.</title>
        <authorList>
            <person name="Whitman W."/>
        </authorList>
    </citation>
    <scope>NUCLEOTIDE SEQUENCE [LARGE SCALE GENOMIC DNA]</scope>
    <source>
        <strain evidence="5 6">CGMCC 1.07653</strain>
    </source>
</reference>
<dbReference type="RefSeq" id="WP_106589409.1">
    <property type="nucleotide sequence ID" value="NZ_PYAV01000011.1"/>
</dbReference>
<name>A0A2P8HAR2_9BACI</name>